<reference evidence="1" key="1">
    <citation type="submission" date="2023-04" db="EMBL/GenBank/DDBJ databases">
        <authorList>
            <person name="Vijverberg K."/>
            <person name="Xiong W."/>
            <person name="Schranz E."/>
        </authorList>
    </citation>
    <scope>NUCLEOTIDE SEQUENCE</scope>
</reference>
<proteinExistence type="predicted"/>
<gene>
    <name evidence="1" type="ORF">LSALG_LOCUS20588</name>
</gene>
<sequence>MIKYSESRLLEKIDICDHSNEMRVNSQKSTFEGDLKELKLVAKEYHVLFVQDVKKVRKDVNFKPQELRQDVEKEIAVVHTKFASLQQKVDIICDAFIKFSKLYESLSAQIAQLSTTENKNFYEVFTLLALSSPLSSEDFI</sequence>
<protein>
    <submittedName>
        <fullName evidence="1">Uncharacterized protein</fullName>
    </submittedName>
</protein>
<accession>A0AA35YVG5</accession>
<keyword evidence="2" id="KW-1185">Reference proteome</keyword>
<name>A0AA35YVG5_LACSI</name>
<dbReference type="EMBL" id="OX465080">
    <property type="protein sequence ID" value="CAI9280861.1"/>
    <property type="molecule type" value="Genomic_DNA"/>
</dbReference>
<dbReference type="AlphaFoldDB" id="A0AA35YVG5"/>
<evidence type="ECO:0000313" key="1">
    <source>
        <dbReference type="EMBL" id="CAI9280861.1"/>
    </source>
</evidence>
<dbReference type="Proteomes" id="UP001177003">
    <property type="component" value="Chromosome 4"/>
</dbReference>
<organism evidence="1 2">
    <name type="scientific">Lactuca saligna</name>
    <name type="common">Willowleaf lettuce</name>
    <dbReference type="NCBI Taxonomy" id="75948"/>
    <lineage>
        <taxon>Eukaryota</taxon>
        <taxon>Viridiplantae</taxon>
        <taxon>Streptophyta</taxon>
        <taxon>Embryophyta</taxon>
        <taxon>Tracheophyta</taxon>
        <taxon>Spermatophyta</taxon>
        <taxon>Magnoliopsida</taxon>
        <taxon>eudicotyledons</taxon>
        <taxon>Gunneridae</taxon>
        <taxon>Pentapetalae</taxon>
        <taxon>asterids</taxon>
        <taxon>campanulids</taxon>
        <taxon>Asterales</taxon>
        <taxon>Asteraceae</taxon>
        <taxon>Cichorioideae</taxon>
        <taxon>Cichorieae</taxon>
        <taxon>Lactucinae</taxon>
        <taxon>Lactuca</taxon>
    </lineage>
</organism>
<evidence type="ECO:0000313" key="2">
    <source>
        <dbReference type="Proteomes" id="UP001177003"/>
    </source>
</evidence>